<dbReference type="EMBL" id="JARYMX010000017">
    <property type="protein sequence ID" value="KAJ9536521.1"/>
    <property type="molecule type" value="Genomic_DNA"/>
</dbReference>
<evidence type="ECO:0000259" key="1">
    <source>
        <dbReference type="Pfam" id="PF13966"/>
    </source>
</evidence>
<dbReference type="AlphaFoldDB" id="A0AA38SIC5"/>
<name>A0AA38SIC5_9ASTR</name>
<dbReference type="Pfam" id="PF13966">
    <property type="entry name" value="zf-RVT"/>
    <property type="match status" value="1"/>
</dbReference>
<accession>A0AA38SIC5</accession>
<dbReference type="InterPro" id="IPR026960">
    <property type="entry name" value="RVT-Znf"/>
</dbReference>
<gene>
    <name evidence="2" type="ORF">OSB04_un000273</name>
</gene>
<sequence>MGNTSMDFTVSSAYLTLLGNLGQAPWSNLVWVKGYIPKHAMCTWMAILKRLSTQDRLISWKHIPPDSKCSFSCWRICGSRSVVNMGYQHQMVDGCSWNDMQKLACSATIYAIWMERNARIFRKNSRSMDAILKDIKTVVDARMAWKQRRFLNCWNVT</sequence>
<proteinExistence type="predicted"/>
<keyword evidence="3" id="KW-1185">Reference proteome</keyword>
<dbReference type="Proteomes" id="UP001172457">
    <property type="component" value="Unassembled WGS sequence"/>
</dbReference>
<reference evidence="2" key="1">
    <citation type="submission" date="2023-03" db="EMBL/GenBank/DDBJ databases">
        <title>Chromosome-scale reference genome and RAD-based genetic map of yellow starthistle (Centaurea solstitialis) reveal putative structural variation and QTLs associated with invader traits.</title>
        <authorList>
            <person name="Reatini B."/>
            <person name="Cang F.A."/>
            <person name="Jiang Q."/>
            <person name="Mckibben M.T.W."/>
            <person name="Barker M.S."/>
            <person name="Rieseberg L.H."/>
            <person name="Dlugosch K.M."/>
        </authorList>
    </citation>
    <scope>NUCLEOTIDE SEQUENCE</scope>
    <source>
        <strain evidence="2">CAN-66</strain>
        <tissue evidence="2">Leaf</tissue>
    </source>
</reference>
<organism evidence="2 3">
    <name type="scientific">Centaurea solstitialis</name>
    <name type="common">yellow star-thistle</name>
    <dbReference type="NCBI Taxonomy" id="347529"/>
    <lineage>
        <taxon>Eukaryota</taxon>
        <taxon>Viridiplantae</taxon>
        <taxon>Streptophyta</taxon>
        <taxon>Embryophyta</taxon>
        <taxon>Tracheophyta</taxon>
        <taxon>Spermatophyta</taxon>
        <taxon>Magnoliopsida</taxon>
        <taxon>eudicotyledons</taxon>
        <taxon>Gunneridae</taxon>
        <taxon>Pentapetalae</taxon>
        <taxon>asterids</taxon>
        <taxon>campanulids</taxon>
        <taxon>Asterales</taxon>
        <taxon>Asteraceae</taxon>
        <taxon>Carduoideae</taxon>
        <taxon>Cardueae</taxon>
        <taxon>Centaureinae</taxon>
        <taxon>Centaurea</taxon>
    </lineage>
</organism>
<evidence type="ECO:0000313" key="2">
    <source>
        <dbReference type="EMBL" id="KAJ9536521.1"/>
    </source>
</evidence>
<evidence type="ECO:0000313" key="3">
    <source>
        <dbReference type="Proteomes" id="UP001172457"/>
    </source>
</evidence>
<comment type="caution">
    <text evidence="2">The sequence shown here is derived from an EMBL/GenBank/DDBJ whole genome shotgun (WGS) entry which is preliminary data.</text>
</comment>
<feature type="domain" description="Reverse transcriptase zinc-binding" evidence="1">
    <location>
        <begin position="8"/>
        <end position="70"/>
    </location>
</feature>
<protein>
    <recommendedName>
        <fullName evidence="1">Reverse transcriptase zinc-binding domain-containing protein</fullName>
    </recommendedName>
</protein>